<dbReference type="Gene3D" id="3.20.20.70">
    <property type="entry name" value="Aldolase class I"/>
    <property type="match status" value="1"/>
</dbReference>
<proteinExistence type="predicted"/>
<dbReference type="GO" id="GO:0046872">
    <property type="term" value="F:metal ion binding"/>
    <property type="evidence" value="ECO:0007669"/>
    <property type="project" value="UniProtKB-KW"/>
</dbReference>
<dbReference type="SUPFAM" id="SSF102114">
    <property type="entry name" value="Radical SAM enzymes"/>
    <property type="match status" value="1"/>
</dbReference>
<reference evidence="6" key="1">
    <citation type="submission" date="2021-02" db="EMBL/GenBank/DDBJ databases">
        <title>Infant gut strain persistence is associated with maternal origin, phylogeny, and functional potential including surface adhesion and iron acquisition.</title>
        <authorList>
            <person name="Lou Y.C."/>
        </authorList>
    </citation>
    <scope>NUCLEOTIDE SEQUENCE</scope>
    <source>
        <strain evidence="6">L2_039_000G1_dasL2_039_000G1_maxbin2.maxbin.077</strain>
    </source>
</reference>
<evidence type="ECO:0000313" key="6">
    <source>
        <dbReference type="EMBL" id="MBS6622216.1"/>
    </source>
</evidence>
<dbReference type="InterPro" id="IPR023885">
    <property type="entry name" value="4Fe4S-binding_SPASM_dom"/>
</dbReference>
<dbReference type="PROSITE" id="PS51918">
    <property type="entry name" value="RADICAL_SAM"/>
    <property type="match status" value="1"/>
</dbReference>
<dbReference type="AlphaFoldDB" id="A0A9E1LZS1"/>
<dbReference type="PANTHER" id="PTHR11228:SF7">
    <property type="entry name" value="PQQA PEPTIDE CYCLASE"/>
    <property type="match status" value="1"/>
</dbReference>
<dbReference type="SFLD" id="SFLDS00029">
    <property type="entry name" value="Radical_SAM"/>
    <property type="match status" value="1"/>
</dbReference>
<comment type="caution">
    <text evidence="6">The sequence shown here is derived from an EMBL/GenBank/DDBJ whole genome shotgun (WGS) entry which is preliminary data.</text>
</comment>
<evidence type="ECO:0000259" key="5">
    <source>
        <dbReference type="PROSITE" id="PS51918"/>
    </source>
</evidence>
<keyword evidence="3" id="KW-0408">Iron</keyword>
<evidence type="ECO:0000256" key="3">
    <source>
        <dbReference type="ARBA" id="ARBA00023004"/>
    </source>
</evidence>
<dbReference type="SFLD" id="SFLDG01067">
    <property type="entry name" value="SPASM/twitch_domain_containing"/>
    <property type="match status" value="1"/>
</dbReference>
<dbReference type="InterPro" id="IPR013785">
    <property type="entry name" value="Aldolase_TIM"/>
</dbReference>
<evidence type="ECO:0000256" key="2">
    <source>
        <dbReference type="ARBA" id="ARBA00022723"/>
    </source>
</evidence>
<dbReference type="Pfam" id="PF04055">
    <property type="entry name" value="Radical_SAM"/>
    <property type="match status" value="1"/>
</dbReference>
<dbReference type="GO" id="GO:0003824">
    <property type="term" value="F:catalytic activity"/>
    <property type="evidence" value="ECO:0007669"/>
    <property type="project" value="InterPro"/>
</dbReference>
<keyword evidence="4" id="KW-0411">Iron-sulfur</keyword>
<organism evidence="6 7">
    <name type="scientific">Faecalibacterium prausnitzii</name>
    <dbReference type="NCBI Taxonomy" id="853"/>
    <lineage>
        <taxon>Bacteria</taxon>
        <taxon>Bacillati</taxon>
        <taxon>Bacillota</taxon>
        <taxon>Clostridia</taxon>
        <taxon>Eubacteriales</taxon>
        <taxon>Oscillospiraceae</taxon>
        <taxon>Faecalibacterium</taxon>
    </lineage>
</organism>
<name>A0A9E1LZS1_9FIRM</name>
<dbReference type="InterPro" id="IPR058240">
    <property type="entry name" value="rSAM_sf"/>
</dbReference>
<evidence type="ECO:0000256" key="4">
    <source>
        <dbReference type="ARBA" id="ARBA00023014"/>
    </source>
</evidence>
<protein>
    <submittedName>
        <fullName evidence="6">Radical SAM protein</fullName>
    </submittedName>
</protein>
<sequence length="433" mass="48771">MKYRIVCAKPGKLEEQASYLYDNQTNEIWDAEGGLVDFRKDERYADFPTSKLSDRTVKDFSPDEPIIGRSRRLKTLKIQLGMACNYHCQYCMQNAYRDGGVRVANEQTVDAFFEILDEQGIELAPDGQVELWGGEPLVYWKTLKVLLPKIRSRWGDEVLVKMVTNGSLLTKEKVDFLMAHRVTVIVSHDGPGFDLRDDVDPLSVPEIKEAWLYLLEQSQAAGVPMGFCVVISPQNVDLFALKHFFATQFSPEAHFYFEGVVTNDGAANDACCLTPEEARTLDSAVFKALIQEEGQWESLEWRALGLMRYLINRVPADRIEGRCDSMNPKVMVVDLYGRIGTCQNRPTKQFQIGALSNLPAVRNPYFTRWTHRPACGKCLVLSACKGSCPHLTNESLALCCPNEFVFHAAIFGAVWFRLTGTIMLSALPVTELS</sequence>
<evidence type="ECO:0000256" key="1">
    <source>
        <dbReference type="ARBA" id="ARBA00022691"/>
    </source>
</evidence>
<gene>
    <name evidence="6" type="ORF">KH315_08670</name>
</gene>
<keyword evidence="2" id="KW-0479">Metal-binding</keyword>
<keyword evidence="1" id="KW-0949">S-adenosyl-L-methionine</keyword>
<dbReference type="PANTHER" id="PTHR11228">
    <property type="entry name" value="RADICAL SAM DOMAIN PROTEIN"/>
    <property type="match status" value="1"/>
</dbReference>
<dbReference type="InterPro" id="IPR007197">
    <property type="entry name" value="rSAM"/>
</dbReference>
<accession>A0A9E1LZS1</accession>
<dbReference type="InterPro" id="IPR050377">
    <property type="entry name" value="Radical_SAM_PqqE_MftC-like"/>
</dbReference>
<dbReference type="NCBIfam" id="TIGR04085">
    <property type="entry name" value="rSAM_more_4Fe4S"/>
    <property type="match status" value="1"/>
</dbReference>
<dbReference type="GO" id="GO:0051536">
    <property type="term" value="F:iron-sulfur cluster binding"/>
    <property type="evidence" value="ECO:0007669"/>
    <property type="project" value="UniProtKB-KW"/>
</dbReference>
<evidence type="ECO:0000313" key="7">
    <source>
        <dbReference type="Proteomes" id="UP000811365"/>
    </source>
</evidence>
<dbReference type="CDD" id="cd01335">
    <property type="entry name" value="Radical_SAM"/>
    <property type="match status" value="1"/>
</dbReference>
<dbReference type="Proteomes" id="UP000811365">
    <property type="component" value="Unassembled WGS sequence"/>
</dbReference>
<feature type="domain" description="Radical SAM core" evidence="5">
    <location>
        <begin position="68"/>
        <end position="284"/>
    </location>
</feature>
<dbReference type="EMBL" id="JAGZYH010000029">
    <property type="protein sequence ID" value="MBS6622216.1"/>
    <property type="molecule type" value="Genomic_DNA"/>
</dbReference>